<name>A0ABV6ECF2_9GAMM</name>
<dbReference type="Gene3D" id="3.40.50.1240">
    <property type="entry name" value="Phosphoglycerate mutase-like"/>
    <property type="match status" value="1"/>
</dbReference>
<dbReference type="Pfam" id="PF00300">
    <property type="entry name" value="His_Phos_1"/>
    <property type="match status" value="1"/>
</dbReference>
<dbReference type="InterPro" id="IPR001345">
    <property type="entry name" value="PG/BPGM_mutase_AS"/>
</dbReference>
<dbReference type="SUPFAM" id="SSF53254">
    <property type="entry name" value="Phosphoglycerate mutase-like"/>
    <property type="match status" value="1"/>
</dbReference>
<dbReference type="SMART" id="SM00855">
    <property type="entry name" value="PGAM"/>
    <property type="match status" value="1"/>
</dbReference>
<reference evidence="1 2" key="1">
    <citation type="submission" date="2024-09" db="EMBL/GenBank/DDBJ databases">
        <authorList>
            <person name="Sun Q."/>
            <person name="Mori K."/>
        </authorList>
    </citation>
    <scope>NUCLEOTIDE SEQUENCE [LARGE SCALE GENOMIC DNA]</scope>
    <source>
        <strain evidence="1 2">CCM 8626</strain>
    </source>
</reference>
<evidence type="ECO:0000313" key="2">
    <source>
        <dbReference type="Proteomes" id="UP001589792"/>
    </source>
</evidence>
<dbReference type="PANTHER" id="PTHR48100">
    <property type="entry name" value="BROAD-SPECIFICITY PHOSPHATASE YOR283W-RELATED"/>
    <property type="match status" value="1"/>
</dbReference>
<dbReference type="CDD" id="cd07067">
    <property type="entry name" value="HP_PGM_like"/>
    <property type="match status" value="1"/>
</dbReference>
<dbReference type="PIRSF" id="PIRSF000709">
    <property type="entry name" value="6PFK_2-Ptase"/>
    <property type="match status" value="1"/>
</dbReference>
<sequence length="198" mass="22356">MRLILMRHGETLWNQESRLQGHDNSSLSNKGIQQAEKLKDSIRLLSPVRIICSDLGRARQTAGIIGYSHAITDPALRELHMGEWTGLRKPDLIADEPEKYWQWRKGLYTPPGGESWEDFCQRIHQALMGWIEKEDTDLLAIVHSGVIRAACKVFMKLPPENLLPVTPATLTIFNIEQGKTRLEAYNIGAFIPDADAAD</sequence>
<dbReference type="InterPro" id="IPR013078">
    <property type="entry name" value="His_Pase_superF_clade-1"/>
</dbReference>
<comment type="caution">
    <text evidence="1">The sequence shown here is derived from an EMBL/GenBank/DDBJ whole genome shotgun (WGS) entry which is preliminary data.</text>
</comment>
<dbReference type="EMBL" id="JBHLXG010000007">
    <property type="protein sequence ID" value="MFC0226654.1"/>
    <property type="molecule type" value="Genomic_DNA"/>
</dbReference>
<dbReference type="RefSeq" id="WP_380674438.1">
    <property type="nucleotide sequence ID" value="NZ_CP173186.1"/>
</dbReference>
<dbReference type="InterPro" id="IPR029033">
    <property type="entry name" value="His_PPase_superfam"/>
</dbReference>
<protein>
    <submittedName>
        <fullName evidence="1">Histidine phosphatase family protein</fullName>
    </submittedName>
</protein>
<gene>
    <name evidence="1" type="ORF">ACFFJ3_09110</name>
</gene>
<organism evidence="1 2">
    <name type="scientific">Serratia aquatilis</name>
    <dbReference type="NCBI Taxonomy" id="1737515"/>
    <lineage>
        <taxon>Bacteria</taxon>
        <taxon>Pseudomonadati</taxon>
        <taxon>Pseudomonadota</taxon>
        <taxon>Gammaproteobacteria</taxon>
        <taxon>Enterobacterales</taxon>
        <taxon>Yersiniaceae</taxon>
        <taxon>Serratia</taxon>
    </lineage>
</organism>
<evidence type="ECO:0000313" key="1">
    <source>
        <dbReference type="EMBL" id="MFC0226654.1"/>
    </source>
</evidence>
<keyword evidence="2" id="KW-1185">Reference proteome</keyword>
<dbReference type="InterPro" id="IPR050275">
    <property type="entry name" value="PGM_Phosphatase"/>
</dbReference>
<dbReference type="PROSITE" id="PS00175">
    <property type="entry name" value="PG_MUTASE"/>
    <property type="match status" value="1"/>
</dbReference>
<accession>A0ABV6ECF2</accession>
<proteinExistence type="predicted"/>
<dbReference type="PANTHER" id="PTHR48100:SF59">
    <property type="entry name" value="ADENOSYLCOBALAMIN_ALPHA-RIBAZOLE PHOSPHATASE"/>
    <property type="match status" value="1"/>
</dbReference>
<dbReference type="Proteomes" id="UP001589792">
    <property type="component" value="Unassembled WGS sequence"/>
</dbReference>